<dbReference type="Proteomes" id="UP001320876">
    <property type="component" value="Unassembled WGS sequence"/>
</dbReference>
<feature type="transmembrane region" description="Helical" evidence="1">
    <location>
        <begin position="12"/>
        <end position="27"/>
    </location>
</feature>
<reference evidence="2 3" key="1">
    <citation type="submission" date="2022-10" db="EMBL/GenBank/DDBJ databases">
        <title>Luteolibacter arcticus strain CCTCC AB 2014275, whole genome shotgun sequencing project.</title>
        <authorList>
            <person name="Zhao G."/>
            <person name="Shen L."/>
        </authorList>
    </citation>
    <scope>NUCLEOTIDE SEQUENCE [LARGE SCALE GENOMIC DNA]</scope>
    <source>
        <strain evidence="2 3">CCTCC AB 2014275</strain>
    </source>
</reference>
<keyword evidence="1" id="KW-1133">Transmembrane helix</keyword>
<keyword evidence="1" id="KW-0812">Transmembrane</keyword>
<sequence>MSPRPFHRSRLFWLGVLGSLFLIWVWWDSGAKGTMVQWGRGEKEHEVWLGDGVVGWQGTTHLDGYSAGSDLTGHRYAMLNQDEEKAVRFDFPPALSSEAETTETVRTKEVEVALWVIVVCHAVAWLGMVLWWQRRKGRVAMVPQGK</sequence>
<evidence type="ECO:0000313" key="2">
    <source>
        <dbReference type="EMBL" id="MCW1926642.1"/>
    </source>
</evidence>
<keyword evidence="3" id="KW-1185">Reference proteome</keyword>
<comment type="caution">
    <text evidence="2">The sequence shown here is derived from an EMBL/GenBank/DDBJ whole genome shotgun (WGS) entry which is preliminary data.</text>
</comment>
<proteinExistence type="predicted"/>
<dbReference type="RefSeq" id="WP_264490750.1">
    <property type="nucleotide sequence ID" value="NZ_JAPDDT010000032.1"/>
</dbReference>
<dbReference type="EMBL" id="JAPDDT010000032">
    <property type="protein sequence ID" value="MCW1926642.1"/>
    <property type="molecule type" value="Genomic_DNA"/>
</dbReference>
<protein>
    <recommendedName>
        <fullName evidence="4">DUF3592 domain-containing protein</fullName>
    </recommendedName>
</protein>
<keyword evidence="1" id="KW-0472">Membrane</keyword>
<evidence type="ECO:0000313" key="3">
    <source>
        <dbReference type="Proteomes" id="UP001320876"/>
    </source>
</evidence>
<name>A0ABT3GT01_9BACT</name>
<gene>
    <name evidence="2" type="ORF">OKA05_29080</name>
</gene>
<organism evidence="2 3">
    <name type="scientific">Luteolibacter arcticus</name>
    <dbReference type="NCBI Taxonomy" id="1581411"/>
    <lineage>
        <taxon>Bacteria</taxon>
        <taxon>Pseudomonadati</taxon>
        <taxon>Verrucomicrobiota</taxon>
        <taxon>Verrucomicrobiia</taxon>
        <taxon>Verrucomicrobiales</taxon>
        <taxon>Verrucomicrobiaceae</taxon>
        <taxon>Luteolibacter</taxon>
    </lineage>
</organism>
<feature type="transmembrane region" description="Helical" evidence="1">
    <location>
        <begin position="112"/>
        <end position="132"/>
    </location>
</feature>
<accession>A0ABT3GT01</accession>
<evidence type="ECO:0000256" key="1">
    <source>
        <dbReference type="SAM" id="Phobius"/>
    </source>
</evidence>
<evidence type="ECO:0008006" key="4">
    <source>
        <dbReference type="Google" id="ProtNLM"/>
    </source>
</evidence>